<dbReference type="InterPro" id="IPR005607">
    <property type="entry name" value="BSD_dom"/>
</dbReference>
<feature type="region of interest" description="Disordered" evidence="1">
    <location>
        <begin position="327"/>
        <end position="435"/>
    </location>
</feature>
<accession>A0ABQ9NM22</accession>
<feature type="compositionally biased region" description="Low complexity" evidence="1">
    <location>
        <begin position="101"/>
        <end position="113"/>
    </location>
</feature>
<name>A0ABQ9NM22_9PEZI</name>
<dbReference type="SUPFAM" id="SSF140383">
    <property type="entry name" value="BSD domain-like"/>
    <property type="match status" value="1"/>
</dbReference>
<feature type="compositionally biased region" description="Acidic residues" evidence="1">
    <location>
        <begin position="327"/>
        <end position="344"/>
    </location>
</feature>
<evidence type="ECO:0000259" key="2">
    <source>
        <dbReference type="PROSITE" id="PS50858"/>
    </source>
</evidence>
<comment type="caution">
    <text evidence="3">The sequence shown here is derived from an EMBL/GenBank/DDBJ whole genome shotgun (WGS) entry which is preliminary data.</text>
</comment>
<feature type="compositionally biased region" description="Basic and acidic residues" evidence="1">
    <location>
        <begin position="368"/>
        <end position="392"/>
    </location>
</feature>
<dbReference type="EMBL" id="JAPDRL010000056">
    <property type="protein sequence ID" value="KAJ9661575.1"/>
    <property type="molecule type" value="Genomic_DNA"/>
</dbReference>
<gene>
    <name evidence="3" type="ORF">H2201_006431</name>
</gene>
<dbReference type="SMART" id="SM00751">
    <property type="entry name" value="BSD"/>
    <property type="match status" value="1"/>
</dbReference>
<feature type="region of interest" description="Disordered" evidence="1">
    <location>
        <begin position="1"/>
        <end position="32"/>
    </location>
</feature>
<dbReference type="PANTHER" id="PTHR16019">
    <property type="entry name" value="SYNAPSE-ASSOCIATED PROTEIN"/>
    <property type="match status" value="1"/>
</dbReference>
<proteinExistence type="predicted"/>
<dbReference type="PROSITE" id="PS50858">
    <property type="entry name" value="BSD"/>
    <property type="match status" value="1"/>
</dbReference>
<evidence type="ECO:0000256" key="1">
    <source>
        <dbReference type="SAM" id="MobiDB-lite"/>
    </source>
</evidence>
<feature type="compositionally biased region" description="Basic and acidic residues" evidence="1">
    <location>
        <begin position="131"/>
        <end position="140"/>
    </location>
</feature>
<feature type="region of interest" description="Disordered" evidence="1">
    <location>
        <begin position="96"/>
        <end position="140"/>
    </location>
</feature>
<evidence type="ECO:0000313" key="3">
    <source>
        <dbReference type="EMBL" id="KAJ9661575.1"/>
    </source>
</evidence>
<sequence>MDVAYDHIQEETFPDDPEGKRNDNGPKSPSLNTEFQEAYKAFSSSPWGTRLGGFFGTVKKQGESYYEEAQKELGAASKQATKGLSELQSTLLSRTRALSISHPTPSATSTDASSSEHEASSSRQAAPSTEPHPDRPDSLPADIVKEAETLISRFRSEAAKRLKDIEKAEDAADEALLKFGANIRNFLRDAVTIAPPTSPSDTQTGGSAGKRSEVLFESTDAAGKRVIHTTRFDAQLHVIHTRLESFERDPDSPEWEGWVRGFDVGERTEEIAKDLEQFEELRRAMERLVPEEVEYRDFWRRYYFLRHVIEEDERRRKEMLKGAAALPEEEEVAWGEDSESEAESESTTPNPVSSSKETLKPVVPEPEPETKEDNDRLKPAEPRRSNDQHSTADSDASYDIVSGAVSGATSRAPGSPKEEKKEKPVQEESDEEDWE</sequence>
<reference evidence="3" key="1">
    <citation type="submission" date="2022-10" db="EMBL/GenBank/DDBJ databases">
        <title>Culturing micro-colonial fungi from biological soil crusts in the Mojave desert and describing Neophaeococcomyces mojavensis, and introducing the new genera and species Taxawa tesnikishii.</title>
        <authorList>
            <person name="Kurbessoian T."/>
            <person name="Stajich J.E."/>
        </authorList>
    </citation>
    <scope>NUCLEOTIDE SEQUENCE</scope>
    <source>
        <strain evidence="3">TK_1</strain>
    </source>
</reference>
<organism evidence="3 4">
    <name type="scientific">Coniosporium apollinis</name>
    <dbReference type="NCBI Taxonomy" id="61459"/>
    <lineage>
        <taxon>Eukaryota</taxon>
        <taxon>Fungi</taxon>
        <taxon>Dikarya</taxon>
        <taxon>Ascomycota</taxon>
        <taxon>Pezizomycotina</taxon>
        <taxon>Dothideomycetes</taxon>
        <taxon>Dothideomycetes incertae sedis</taxon>
        <taxon>Coniosporium</taxon>
    </lineage>
</organism>
<keyword evidence="4" id="KW-1185">Reference proteome</keyword>
<dbReference type="InterPro" id="IPR051494">
    <property type="entry name" value="BSD_domain-containing"/>
</dbReference>
<dbReference type="PANTHER" id="PTHR16019:SF5">
    <property type="entry name" value="BSD DOMAIN-CONTAINING PROTEIN 1"/>
    <property type="match status" value="1"/>
</dbReference>
<feature type="domain" description="BSD" evidence="2">
    <location>
        <begin position="258"/>
        <end position="310"/>
    </location>
</feature>
<protein>
    <recommendedName>
        <fullName evidence="2">BSD domain-containing protein</fullName>
    </recommendedName>
</protein>
<dbReference type="Gene3D" id="1.10.3970.10">
    <property type="entry name" value="BSD domain"/>
    <property type="match status" value="1"/>
</dbReference>
<evidence type="ECO:0000313" key="4">
    <source>
        <dbReference type="Proteomes" id="UP001172684"/>
    </source>
</evidence>
<feature type="compositionally biased region" description="Basic and acidic residues" evidence="1">
    <location>
        <begin position="1"/>
        <end position="10"/>
    </location>
</feature>
<dbReference type="Pfam" id="PF03909">
    <property type="entry name" value="BSD"/>
    <property type="match status" value="1"/>
</dbReference>
<dbReference type="InterPro" id="IPR035925">
    <property type="entry name" value="BSD_dom_sf"/>
</dbReference>
<feature type="compositionally biased region" description="Basic and acidic residues" evidence="1">
    <location>
        <begin position="416"/>
        <end position="426"/>
    </location>
</feature>
<dbReference type="Proteomes" id="UP001172684">
    <property type="component" value="Unassembled WGS sequence"/>
</dbReference>